<sequence>MLKNIKLSKTEYFTYEMLREYESKGNYTVVSLTGARGAGKTETLRKMIQKRFAKGEIALYLRNNQNNLASARQYFSVLSEIAGEDFYIGLGQLGAGTICLCHTVDEPVLIGYTLAIGQYDTIKSSKKHVDYVIYEEFTNLNQSHGLNRAFGFVEILETVRQTCPNITVYACANNLIRDTLFEWLFDEKDLLEIAITKPERISKSYYKSKTIETYLQGGILIETPEFSLKDYQCQGYVKLGTDKIYLYENRMLYPQWIIASKGTQKEIQKDISLLNILRVAVYQNLETRNRLEFPIGLFIQSYQSLLT</sequence>
<accession>A0A8S5U2I7</accession>
<evidence type="ECO:0000313" key="1">
    <source>
        <dbReference type="EMBL" id="DAF88637.1"/>
    </source>
</evidence>
<organism evidence="1">
    <name type="scientific">Podoviridae sp. cte242</name>
    <dbReference type="NCBI Taxonomy" id="2825264"/>
    <lineage>
        <taxon>Viruses</taxon>
        <taxon>Duplodnaviria</taxon>
        <taxon>Heunggongvirae</taxon>
        <taxon>Uroviricota</taxon>
        <taxon>Caudoviricetes</taxon>
    </lineage>
</organism>
<dbReference type="SUPFAM" id="SSF52540">
    <property type="entry name" value="P-loop containing nucleoside triphosphate hydrolases"/>
    <property type="match status" value="1"/>
</dbReference>
<proteinExistence type="predicted"/>
<dbReference type="InterPro" id="IPR027417">
    <property type="entry name" value="P-loop_NTPase"/>
</dbReference>
<protein>
    <submittedName>
        <fullName evidence="1">DNA encapsidation protein</fullName>
    </submittedName>
</protein>
<name>A0A8S5U2I7_9CAUD</name>
<reference evidence="1" key="1">
    <citation type="journal article" date="2021" name="Proc. Natl. Acad. Sci. U.S.A.">
        <title>A Catalog of Tens of Thousands of Viruses from Human Metagenomes Reveals Hidden Associations with Chronic Diseases.</title>
        <authorList>
            <person name="Tisza M.J."/>
            <person name="Buck C.B."/>
        </authorList>
    </citation>
    <scope>NUCLEOTIDE SEQUENCE</scope>
    <source>
        <strain evidence="1">Cte242</strain>
    </source>
</reference>
<dbReference type="EMBL" id="BK015989">
    <property type="protein sequence ID" value="DAF88637.1"/>
    <property type="molecule type" value="Genomic_DNA"/>
</dbReference>